<organism evidence="3 4">
    <name type="scientific">Carnegiea gigantea</name>
    <dbReference type="NCBI Taxonomy" id="171969"/>
    <lineage>
        <taxon>Eukaryota</taxon>
        <taxon>Viridiplantae</taxon>
        <taxon>Streptophyta</taxon>
        <taxon>Embryophyta</taxon>
        <taxon>Tracheophyta</taxon>
        <taxon>Spermatophyta</taxon>
        <taxon>Magnoliopsida</taxon>
        <taxon>eudicotyledons</taxon>
        <taxon>Gunneridae</taxon>
        <taxon>Pentapetalae</taxon>
        <taxon>Caryophyllales</taxon>
        <taxon>Cactineae</taxon>
        <taxon>Cactaceae</taxon>
        <taxon>Cactoideae</taxon>
        <taxon>Echinocereeae</taxon>
        <taxon>Carnegiea</taxon>
    </lineage>
</organism>
<dbReference type="OrthoDB" id="1600564at2759"/>
<reference evidence="3" key="1">
    <citation type="submission" date="2022-04" db="EMBL/GenBank/DDBJ databases">
        <title>Carnegiea gigantea Genome sequencing and assembly v2.</title>
        <authorList>
            <person name="Copetti D."/>
            <person name="Sanderson M.J."/>
            <person name="Burquez A."/>
            <person name="Wojciechowski M.F."/>
        </authorList>
    </citation>
    <scope>NUCLEOTIDE SEQUENCE</scope>
    <source>
        <strain evidence="3">SGP5-SGP5p</strain>
        <tissue evidence="3">Aerial part</tissue>
    </source>
</reference>
<dbReference type="CDD" id="cd01837">
    <property type="entry name" value="SGNH_plant_lipase_like"/>
    <property type="match status" value="1"/>
</dbReference>
<evidence type="ECO:0000313" key="3">
    <source>
        <dbReference type="EMBL" id="KAJ8424235.1"/>
    </source>
</evidence>
<dbReference type="Pfam" id="PF00657">
    <property type="entry name" value="Lipase_GDSL"/>
    <property type="match status" value="1"/>
</dbReference>
<keyword evidence="2" id="KW-0732">Signal</keyword>
<gene>
    <name evidence="3" type="ORF">Cgig2_026794</name>
</gene>
<dbReference type="Gene3D" id="3.40.50.1110">
    <property type="entry name" value="SGNH hydrolase"/>
    <property type="match status" value="1"/>
</dbReference>
<protein>
    <recommendedName>
        <fullName evidence="5">GDSL esterase/lipase</fullName>
    </recommendedName>
</protein>
<sequence>MAEKSHLSFFISLIATLLLGPGLSPVRAKVPALIVFGDSSVDTGNNNGIQTVLKSNFEPYGQDFEGGRPTGRFSNGRVTPDFLSEYCGLKKTLPAYLDPSYKIADFATGVVFASAGTGYDNTTASVLNVIPFWKQIQYYMEYRDRLRKYLGDQKAKETVSEAVYIISIGTNDFLENYYVLPTTRLQYGTVQQFEDHLVGVAKKFIENIYSLGARKISLGGLPPMGCLPLERTINFLAVSECNEEYNNVAVEFNGKLKGLVDQLNKEMPGIRVVFSNPYYIMMQMIKRPSLYGEFNSCFCH</sequence>
<comment type="caution">
    <text evidence="3">The sequence shown here is derived from an EMBL/GenBank/DDBJ whole genome shotgun (WGS) entry which is preliminary data.</text>
</comment>
<evidence type="ECO:0008006" key="5">
    <source>
        <dbReference type="Google" id="ProtNLM"/>
    </source>
</evidence>
<dbReference type="PANTHER" id="PTHR45642">
    <property type="entry name" value="GDSL ESTERASE/LIPASE EXL3"/>
    <property type="match status" value="1"/>
</dbReference>
<dbReference type="InterPro" id="IPR036514">
    <property type="entry name" value="SGNH_hydro_sf"/>
</dbReference>
<dbReference type="InterPro" id="IPR001087">
    <property type="entry name" value="GDSL"/>
</dbReference>
<dbReference type="GO" id="GO:0016788">
    <property type="term" value="F:hydrolase activity, acting on ester bonds"/>
    <property type="evidence" value="ECO:0007669"/>
    <property type="project" value="InterPro"/>
</dbReference>
<comment type="similarity">
    <text evidence="1">Belongs to the 'GDSL' lipolytic enzyme family.</text>
</comment>
<proteinExistence type="inferred from homology"/>
<dbReference type="PANTHER" id="PTHR45642:SF12">
    <property type="entry name" value="OS09G0132900 PROTEIN"/>
    <property type="match status" value="1"/>
</dbReference>
<dbReference type="Proteomes" id="UP001153076">
    <property type="component" value="Unassembled WGS sequence"/>
</dbReference>
<dbReference type="InterPro" id="IPR035669">
    <property type="entry name" value="SGNH_plant_lipase-like"/>
</dbReference>
<keyword evidence="4" id="KW-1185">Reference proteome</keyword>
<dbReference type="EMBL" id="JAKOGI010001732">
    <property type="protein sequence ID" value="KAJ8424235.1"/>
    <property type="molecule type" value="Genomic_DNA"/>
</dbReference>
<feature type="chain" id="PRO_5040418280" description="GDSL esterase/lipase" evidence="2">
    <location>
        <begin position="29"/>
        <end position="300"/>
    </location>
</feature>
<dbReference type="InterPro" id="IPR050592">
    <property type="entry name" value="GDSL_lipolytic_enzyme"/>
</dbReference>
<name>A0A9Q1JMC9_9CARY</name>
<evidence type="ECO:0000256" key="2">
    <source>
        <dbReference type="SAM" id="SignalP"/>
    </source>
</evidence>
<dbReference type="AlphaFoldDB" id="A0A9Q1JMC9"/>
<accession>A0A9Q1JMC9</accession>
<evidence type="ECO:0000256" key="1">
    <source>
        <dbReference type="ARBA" id="ARBA00008668"/>
    </source>
</evidence>
<evidence type="ECO:0000313" key="4">
    <source>
        <dbReference type="Proteomes" id="UP001153076"/>
    </source>
</evidence>
<feature type="signal peptide" evidence="2">
    <location>
        <begin position="1"/>
        <end position="28"/>
    </location>
</feature>